<dbReference type="EMBL" id="CM042041">
    <property type="protein sequence ID" value="KAI3713082.1"/>
    <property type="molecule type" value="Genomic_DNA"/>
</dbReference>
<keyword evidence="2" id="KW-1185">Reference proteome</keyword>
<evidence type="ECO:0000313" key="2">
    <source>
        <dbReference type="Proteomes" id="UP001056120"/>
    </source>
</evidence>
<gene>
    <name evidence="1" type="ORF">L1987_71653</name>
</gene>
<sequence length="218" mass="25417">MEGLPIVLREEKTFREIAGQYGKVIEPFDFSWDNFDVSAGSCLVLHSSGKRIDEELTLSWKNRAYPVWVREMDFCWPQSKKERLEPKLMGTSGGDESREMDLEDREIRPENSQNVEMEDTPTSGRREELGEEKPNRCMGTKSRRMQWRTPHALLGSFDASWIAFLGPRDILDRKEIWAAQFKKKGLVYFVAQSQSVLLVGHSWWKALVKELIFLLFRI</sequence>
<proteinExistence type="predicted"/>
<reference evidence="2" key="1">
    <citation type="journal article" date="2022" name="Mol. Ecol. Resour.">
        <title>The genomes of chicory, endive, great burdock and yacon provide insights into Asteraceae palaeo-polyploidization history and plant inulin production.</title>
        <authorList>
            <person name="Fan W."/>
            <person name="Wang S."/>
            <person name="Wang H."/>
            <person name="Wang A."/>
            <person name="Jiang F."/>
            <person name="Liu H."/>
            <person name="Zhao H."/>
            <person name="Xu D."/>
            <person name="Zhang Y."/>
        </authorList>
    </citation>
    <scope>NUCLEOTIDE SEQUENCE [LARGE SCALE GENOMIC DNA]</scope>
    <source>
        <strain evidence="2">cv. Yunnan</strain>
    </source>
</reference>
<name>A0ACB9ATB9_9ASTR</name>
<protein>
    <submittedName>
        <fullName evidence="1">Uncharacterized protein</fullName>
    </submittedName>
</protein>
<comment type="caution">
    <text evidence="1">The sequence shown here is derived from an EMBL/GenBank/DDBJ whole genome shotgun (WGS) entry which is preliminary data.</text>
</comment>
<accession>A0ACB9ATB9</accession>
<organism evidence="1 2">
    <name type="scientific">Smallanthus sonchifolius</name>
    <dbReference type="NCBI Taxonomy" id="185202"/>
    <lineage>
        <taxon>Eukaryota</taxon>
        <taxon>Viridiplantae</taxon>
        <taxon>Streptophyta</taxon>
        <taxon>Embryophyta</taxon>
        <taxon>Tracheophyta</taxon>
        <taxon>Spermatophyta</taxon>
        <taxon>Magnoliopsida</taxon>
        <taxon>eudicotyledons</taxon>
        <taxon>Gunneridae</taxon>
        <taxon>Pentapetalae</taxon>
        <taxon>asterids</taxon>
        <taxon>campanulids</taxon>
        <taxon>Asterales</taxon>
        <taxon>Asteraceae</taxon>
        <taxon>Asteroideae</taxon>
        <taxon>Heliantheae alliance</taxon>
        <taxon>Millerieae</taxon>
        <taxon>Smallanthus</taxon>
    </lineage>
</organism>
<reference evidence="1 2" key="2">
    <citation type="journal article" date="2022" name="Mol. Ecol. Resour.">
        <title>The genomes of chicory, endive, great burdock and yacon provide insights into Asteraceae paleo-polyploidization history and plant inulin production.</title>
        <authorList>
            <person name="Fan W."/>
            <person name="Wang S."/>
            <person name="Wang H."/>
            <person name="Wang A."/>
            <person name="Jiang F."/>
            <person name="Liu H."/>
            <person name="Zhao H."/>
            <person name="Xu D."/>
            <person name="Zhang Y."/>
        </authorList>
    </citation>
    <scope>NUCLEOTIDE SEQUENCE [LARGE SCALE GENOMIC DNA]</scope>
    <source>
        <strain evidence="2">cv. Yunnan</strain>
        <tissue evidence="1">Leaves</tissue>
    </source>
</reference>
<evidence type="ECO:0000313" key="1">
    <source>
        <dbReference type="EMBL" id="KAI3713082.1"/>
    </source>
</evidence>
<dbReference type="Proteomes" id="UP001056120">
    <property type="component" value="Linkage Group LG24"/>
</dbReference>